<dbReference type="EMBL" id="LN609302">
    <property type="protein sequence ID" value="CEF56102.1"/>
    <property type="molecule type" value="Genomic_DNA"/>
</dbReference>
<organism evidence="1 2">
    <name type="scientific">Acetobacter ghanensis</name>
    <dbReference type="NCBI Taxonomy" id="431306"/>
    <lineage>
        <taxon>Bacteria</taxon>
        <taxon>Pseudomonadati</taxon>
        <taxon>Pseudomonadota</taxon>
        <taxon>Alphaproteobacteria</taxon>
        <taxon>Acetobacterales</taxon>
        <taxon>Acetobacteraceae</taxon>
        <taxon>Acetobacter</taxon>
    </lineage>
</organism>
<proteinExistence type="predicted"/>
<evidence type="ECO:0000313" key="2">
    <source>
        <dbReference type="Proteomes" id="UP000068250"/>
    </source>
</evidence>
<evidence type="ECO:0000313" key="1">
    <source>
        <dbReference type="EMBL" id="CEF56102.1"/>
    </source>
</evidence>
<sequence length="34" mass="3751">MLAGQYTQQEDAHFPVGQHHIANCLKLSAITKTV</sequence>
<dbReference type="AlphaFoldDB" id="A0A0U5F4G7"/>
<protein>
    <submittedName>
        <fullName evidence="1">Uncharacterized protein</fullName>
    </submittedName>
</protein>
<accession>A0A0U5F4G7</accession>
<reference evidence="2" key="1">
    <citation type="submission" date="2014-09" db="EMBL/GenBank/DDBJ databases">
        <authorList>
            <person name="Illeghems K.G."/>
        </authorList>
    </citation>
    <scope>NUCLEOTIDE SEQUENCE [LARGE SCALE GENOMIC DNA]</scope>
    <source>
        <strain evidence="2">LMG 23848T</strain>
    </source>
</reference>
<dbReference type="Proteomes" id="UP000068250">
    <property type="component" value="Chromosome I"/>
</dbReference>
<gene>
    <name evidence="1" type="ORF">AGA_1784</name>
</gene>
<name>A0A0U5F4G7_9PROT</name>
<dbReference type="STRING" id="431306.AGA_1784"/>
<dbReference type="PATRIC" id="fig|431306.5.peg.1824"/>